<feature type="transmembrane region" description="Helical" evidence="1">
    <location>
        <begin position="146"/>
        <end position="165"/>
    </location>
</feature>
<dbReference type="KEGG" id="ptq:P700755_003520"/>
<feature type="transmembrane region" description="Helical" evidence="1">
    <location>
        <begin position="112"/>
        <end position="134"/>
    </location>
</feature>
<protein>
    <submittedName>
        <fullName evidence="2">Uncharacterized protein</fullName>
    </submittedName>
</protein>
<sequence>MAYLKLKCSITSINIGQQSSQTLQMTERVSSSKKNSSFLNSIIGKLSIISIALTGIGILINNMYLLEFDIVDFNLLQPRNILTGITFIIYLSIYFIIFQFKLDISNLKKHPYFIIVFHLLVKYFIIVSGLFFQLNINSQLLEDKEYIILSSLSIGVPVMFLFIYMSDAIFSKKERNTLVHRISFPFFKWLLILVTIVTFFYTYNYFSEFKQFAKSQSTFLYLTIGIFLSFKSVQTKIELAKNNEKEFEPTKSLFTENHFDYDNVVEKFFKYLAGGFLIVYSMFVYSIYIHPNIPTNFGGAKEYEISLELSNGEKVKGELIFQNENKYYIQNESELLFIKKDDVTKTYLINE</sequence>
<feature type="transmembrane region" description="Helical" evidence="1">
    <location>
        <begin position="38"/>
        <end position="60"/>
    </location>
</feature>
<feature type="transmembrane region" description="Helical" evidence="1">
    <location>
        <begin position="186"/>
        <end position="206"/>
    </location>
</feature>
<reference evidence="2" key="2">
    <citation type="submission" date="2012-09" db="EMBL/GenBank/DDBJ databases">
        <title>The complete sequence of Psychroflexus torquis an extreme psychrophile from sea-ice that is stimulated by light.</title>
        <authorList>
            <person name="Feng S."/>
            <person name="Powell S.M."/>
            <person name="Bowman J.P."/>
        </authorList>
    </citation>
    <scope>NUCLEOTIDE SEQUENCE [LARGE SCALE GENOMIC DNA]</scope>
    <source>
        <strain evidence="2">ATCC 700755</strain>
    </source>
</reference>
<dbReference type="AlphaFoldDB" id="K4IM45"/>
<dbReference type="EMBL" id="CP003879">
    <property type="protein sequence ID" value="AFU70136.1"/>
    <property type="molecule type" value="Genomic_DNA"/>
</dbReference>
<gene>
    <name evidence="2" type="ordered locus">P700755_003520</name>
</gene>
<keyword evidence="1" id="KW-0472">Membrane</keyword>
<keyword evidence="1" id="KW-0812">Transmembrane</keyword>
<accession>K4IM45</accession>
<evidence type="ECO:0000313" key="2">
    <source>
        <dbReference type="EMBL" id="AFU70136.1"/>
    </source>
</evidence>
<evidence type="ECO:0000256" key="1">
    <source>
        <dbReference type="SAM" id="Phobius"/>
    </source>
</evidence>
<evidence type="ECO:0000313" key="3">
    <source>
        <dbReference type="Proteomes" id="UP000008514"/>
    </source>
</evidence>
<feature type="transmembrane region" description="Helical" evidence="1">
    <location>
        <begin position="212"/>
        <end position="230"/>
    </location>
</feature>
<dbReference type="HOGENOM" id="CLU_789572_0_0_10"/>
<keyword evidence="3" id="KW-1185">Reference proteome</keyword>
<name>K4IM45_PSYTT</name>
<feature type="transmembrane region" description="Helical" evidence="1">
    <location>
        <begin position="80"/>
        <end position="100"/>
    </location>
</feature>
<reference evidence="2" key="1">
    <citation type="submission" date="2006-03" db="EMBL/GenBank/DDBJ databases">
        <authorList>
            <person name="Bowman J."/>
            <person name="Ferriera S."/>
            <person name="Johnson J."/>
            <person name="Kravitz S."/>
            <person name="Halpern A."/>
            <person name="Remington K."/>
            <person name="Beeson K."/>
            <person name="Tran B."/>
            <person name="Rogers Y.-H."/>
            <person name="Friedman R."/>
            <person name="Venter J.C."/>
        </authorList>
    </citation>
    <scope>NUCLEOTIDE SEQUENCE [LARGE SCALE GENOMIC DNA]</scope>
    <source>
        <strain evidence="2">ATCC 700755</strain>
    </source>
</reference>
<keyword evidence="1" id="KW-1133">Transmembrane helix</keyword>
<proteinExistence type="predicted"/>
<feature type="transmembrane region" description="Helical" evidence="1">
    <location>
        <begin position="268"/>
        <end position="288"/>
    </location>
</feature>
<dbReference type="STRING" id="313595.P700755_003520"/>
<dbReference type="Proteomes" id="UP000008514">
    <property type="component" value="Chromosome"/>
</dbReference>
<organism evidence="2 3">
    <name type="scientific">Psychroflexus torquis (strain ATCC 700755 / CIP 106069 / ACAM 623)</name>
    <dbReference type="NCBI Taxonomy" id="313595"/>
    <lineage>
        <taxon>Bacteria</taxon>
        <taxon>Pseudomonadati</taxon>
        <taxon>Bacteroidota</taxon>
        <taxon>Flavobacteriia</taxon>
        <taxon>Flavobacteriales</taxon>
        <taxon>Flavobacteriaceae</taxon>
        <taxon>Psychroflexus</taxon>
    </lineage>
</organism>